<dbReference type="EMBL" id="BSYK01000001">
    <property type="protein sequence ID" value="GMG75479.1"/>
    <property type="molecule type" value="Genomic_DNA"/>
</dbReference>
<evidence type="ECO:0000313" key="1">
    <source>
        <dbReference type="EMBL" id="GMG75479.1"/>
    </source>
</evidence>
<dbReference type="AlphaFoldDB" id="A0AAX6BPB8"/>
<accession>A0AAX6BPB8</accession>
<evidence type="ECO:0008006" key="3">
    <source>
        <dbReference type="Google" id="ProtNLM"/>
    </source>
</evidence>
<comment type="caution">
    <text evidence="1">The sequence shown here is derived from an EMBL/GenBank/DDBJ whole genome shotgun (WGS) entry which is preliminary data.</text>
</comment>
<gene>
    <name evidence="1" type="ORF">ShirakiTB12_39470</name>
</gene>
<dbReference type="Pfam" id="PF13730">
    <property type="entry name" value="HTH_36"/>
    <property type="match status" value="1"/>
</dbReference>
<name>A0AAX6BPB8_PRIMG</name>
<dbReference type="RefSeq" id="WP_310876543.1">
    <property type="nucleotide sequence ID" value="NZ_BSYK01000001.1"/>
</dbReference>
<protein>
    <recommendedName>
        <fullName evidence="3">Helix-turn-helix domain-containing protein</fullName>
    </recommendedName>
</protein>
<organism evidence="1 2">
    <name type="scientific">Priestia megaterium</name>
    <name type="common">Bacillus megaterium</name>
    <dbReference type="NCBI Taxonomy" id="1404"/>
    <lineage>
        <taxon>Bacteria</taxon>
        <taxon>Bacillati</taxon>
        <taxon>Bacillota</taxon>
        <taxon>Bacilli</taxon>
        <taxon>Bacillales</taxon>
        <taxon>Bacillaceae</taxon>
        <taxon>Priestia</taxon>
    </lineage>
</organism>
<proteinExistence type="predicted"/>
<sequence length="182" mass="20847">MNKVPQSKITQYRKLMKEDLGEHYIHPQDVNNPLFIIQNLASYDKYSGDIIYTPYVSVNTDLMNDGYLDINMPKGLITLMMAIVSHVDKEGFAFPSIDRLTEMTGLSRSTVLSYIKTFGNNSIKGRTLFYKKRISRGKGKFDINLYYVPACTVVFTDVEDLQTDEEKLLSLQRDVECIHAVD</sequence>
<evidence type="ECO:0000313" key="2">
    <source>
        <dbReference type="Proteomes" id="UP001165240"/>
    </source>
</evidence>
<reference evidence="1" key="1">
    <citation type="journal article" date="2024" name="Appl Microbiol">
        <title>Effect of kuratsuki Bacillus and Priestia on Taste of Sake.</title>
        <authorList>
            <person name="Kobayashi K."/>
            <person name="Nishida H."/>
        </authorList>
    </citation>
    <scope>NUCLEOTIDE SEQUENCE</scope>
    <source>
        <strain evidence="1">B-12</strain>
    </source>
</reference>
<dbReference type="Proteomes" id="UP001165240">
    <property type="component" value="Unassembled WGS sequence"/>
</dbReference>